<dbReference type="InterPro" id="IPR036610">
    <property type="entry name" value="PEBP-like_sf"/>
</dbReference>
<accession>A0A561BUF5</accession>
<name>A0A561BUF5_9ACTN</name>
<dbReference type="InterPro" id="IPR005247">
    <property type="entry name" value="YbhB_YbcL/LppC-like"/>
</dbReference>
<dbReference type="CDD" id="cd00865">
    <property type="entry name" value="PEBP_bact_arch"/>
    <property type="match status" value="1"/>
</dbReference>
<dbReference type="AlphaFoldDB" id="A0A561BUF5"/>
<organism evidence="2 3">
    <name type="scientific">Kribbella amoyensis</name>
    <dbReference type="NCBI Taxonomy" id="996641"/>
    <lineage>
        <taxon>Bacteria</taxon>
        <taxon>Bacillati</taxon>
        <taxon>Actinomycetota</taxon>
        <taxon>Actinomycetes</taxon>
        <taxon>Propionibacteriales</taxon>
        <taxon>Kribbellaceae</taxon>
        <taxon>Kribbella</taxon>
    </lineage>
</organism>
<evidence type="ECO:0000313" key="2">
    <source>
        <dbReference type="EMBL" id="TWD82478.1"/>
    </source>
</evidence>
<gene>
    <name evidence="2" type="ORF">FB561_3611</name>
</gene>
<dbReference type="EMBL" id="VIVK01000001">
    <property type="protein sequence ID" value="TWD82478.1"/>
    <property type="molecule type" value="Genomic_DNA"/>
</dbReference>
<dbReference type="PANTHER" id="PTHR30289">
    <property type="entry name" value="UNCHARACTERIZED PROTEIN YBCL-RELATED"/>
    <property type="match status" value="1"/>
</dbReference>
<dbReference type="Proteomes" id="UP000318380">
    <property type="component" value="Unassembled WGS sequence"/>
</dbReference>
<dbReference type="PANTHER" id="PTHR30289:SF1">
    <property type="entry name" value="PEBP (PHOSPHATIDYLETHANOLAMINE-BINDING PROTEIN) FAMILY PROTEIN"/>
    <property type="match status" value="1"/>
</dbReference>
<evidence type="ECO:0000256" key="1">
    <source>
        <dbReference type="ARBA" id="ARBA00007120"/>
    </source>
</evidence>
<dbReference type="Gene3D" id="3.90.280.10">
    <property type="entry name" value="PEBP-like"/>
    <property type="match status" value="1"/>
</dbReference>
<dbReference type="SUPFAM" id="SSF49777">
    <property type="entry name" value="PEBP-like"/>
    <property type="match status" value="1"/>
</dbReference>
<evidence type="ECO:0000313" key="3">
    <source>
        <dbReference type="Proteomes" id="UP000318380"/>
    </source>
</evidence>
<comment type="caution">
    <text evidence="2">The sequence shown here is derived from an EMBL/GenBank/DDBJ whole genome shotgun (WGS) entry which is preliminary data.</text>
</comment>
<proteinExistence type="inferred from homology"/>
<dbReference type="NCBIfam" id="TIGR00481">
    <property type="entry name" value="YbhB/YbcL family Raf kinase inhibitor-like protein"/>
    <property type="match status" value="1"/>
</dbReference>
<reference evidence="2 3" key="1">
    <citation type="submission" date="2019-06" db="EMBL/GenBank/DDBJ databases">
        <title>Sequencing the genomes of 1000 actinobacteria strains.</title>
        <authorList>
            <person name="Klenk H.-P."/>
        </authorList>
    </citation>
    <scope>NUCLEOTIDE SEQUENCE [LARGE SCALE GENOMIC DNA]</scope>
    <source>
        <strain evidence="2 3">DSM 24683</strain>
    </source>
</reference>
<sequence>MSAPNLITVTSPAFGDFDRIPARYTCDGADVSPPLAWQDVPPETQALALILDDPDAPRGTFVHWVVLDLPPDTTELPESYSGTSVVQGKNSAGNPSYFGPCPPSGTHHYRFTVYALPAPTGLNHGASLDQAREAVSLALAQGRLTGLYSR</sequence>
<keyword evidence="3" id="KW-1185">Reference proteome</keyword>
<dbReference type="InterPro" id="IPR008914">
    <property type="entry name" value="PEBP"/>
</dbReference>
<dbReference type="OrthoDB" id="9797506at2"/>
<comment type="similarity">
    <text evidence="1">Belongs to the UPF0098 family.</text>
</comment>
<protein>
    <submittedName>
        <fullName evidence="2">PBP family phospholipid-binding protein</fullName>
    </submittedName>
</protein>
<dbReference type="Pfam" id="PF01161">
    <property type="entry name" value="PBP"/>
    <property type="match status" value="1"/>
</dbReference>